<keyword evidence="3 6" id="KW-1140">T=1 icosahedral capsid protein</keyword>
<reference evidence="8" key="1">
    <citation type="submission" date="2024-04" db="EMBL/GenBank/DDBJ databases">
        <title>Complete genome sequences of human anelloviruses identified from the female genital tract representing three novel genera.</title>
        <authorList>
            <person name="Holland S.C."/>
            <person name="Do E.D."/>
            <person name="Kaelin E.A."/>
            <person name="Mitchell C."/>
            <person name="Soria J."/>
            <person name="La Rosa A."/>
            <person name="Ticona E."/>
            <person name="Coombs R.W."/>
            <person name="Frenkel L.M."/>
            <person name="Bull M.E."/>
            <person name="Lim E.S."/>
        </authorList>
    </citation>
    <scope>NUCLEOTIDE SEQUENCE</scope>
    <source>
        <strain evidence="8">ASU82773</strain>
    </source>
</reference>
<comment type="function">
    <text evidence="6">Self-assembles to form an icosahedral capsid.</text>
</comment>
<dbReference type="InterPro" id="IPR004219">
    <property type="entry name" value="TTvirus_Unk"/>
</dbReference>
<dbReference type="Pfam" id="PF02956">
    <property type="entry name" value="TT_ORF1"/>
    <property type="match status" value="1"/>
</dbReference>
<evidence type="ECO:0000256" key="6">
    <source>
        <dbReference type="RuleBase" id="RU361230"/>
    </source>
</evidence>
<keyword evidence="5 6" id="KW-0946">Virion</keyword>
<evidence type="ECO:0000256" key="1">
    <source>
        <dbReference type="ARBA" id="ARBA00004328"/>
    </source>
</evidence>
<protein>
    <recommendedName>
        <fullName evidence="6">Capsid protein</fullName>
    </recommendedName>
</protein>
<evidence type="ECO:0000256" key="4">
    <source>
        <dbReference type="ARBA" id="ARBA00022561"/>
    </source>
</evidence>
<evidence type="ECO:0000256" key="5">
    <source>
        <dbReference type="ARBA" id="ARBA00022844"/>
    </source>
</evidence>
<dbReference type="GO" id="GO:0039615">
    <property type="term" value="C:T=1 icosahedral viral capsid"/>
    <property type="evidence" value="ECO:0007669"/>
    <property type="project" value="UniProtKB-UniRule"/>
</dbReference>
<comment type="similarity">
    <text evidence="2 6">Belongs to the anelloviridae capsid protein family.</text>
</comment>
<evidence type="ECO:0000313" key="8">
    <source>
        <dbReference type="EMBL" id="XBC19360.1"/>
    </source>
</evidence>
<feature type="compositionally biased region" description="Low complexity" evidence="7">
    <location>
        <begin position="572"/>
        <end position="581"/>
    </location>
</feature>
<keyword evidence="4 6" id="KW-0167">Capsid protein</keyword>
<feature type="region of interest" description="Disordered" evidence="7">
    <location>
        <begin position="569"/>
        <end position="606"/>
    </location>
</feature>
<dbReference type="EMBL" id="PP728781">
    <property type="protein sequence ID" value="XBC19360.1"/>
    <property type="molecule type" value="Genomic_DNA"/>
</dbReference>
<organism evidence="8">
    <name type="scientific">Samektorquevirus hominid18</name>
    <dbReference type="NCBI Taxonomy" id="3160824"/>
    <lineage>
        <taxon>Viruses</taxon>
        <taxon>Monodnaviria</taxon>
        <taxon>Shotokuvirae</taxon>
        <taxon>Commensaviricota</taxon>
        <taxon>Cardeaviricetes</taxon>
        <taxon>Sanitavirales</taxon>
        <taxon>Anelloviridae</taxon>
        <taxon>Samektorquevirus</taxon>
    </lineage>
</organism>
<evidence type="ECO:0000256" key="2">
    <source>
        <dbReference type="ARBA" id="ARBA00006131"/>
    </source>
</evidence>
<proteinExistence type="inferred from homology"/>
<comment type="subcellular location">
    <subcellularLocation>
        <location evidence="1 6">Virion</location>
    </subcellularLocation>
</comment>
<name>A0AAU7B8N9_9VIRU</name>
<evidence type="ECO:0000256" key="3">
    <source>
        <dbReference type="ARBA" id="ARBA00022431"/>
    </source>
</evidence>
<evidence type="ECO:0000256" key="7">
    <source>
        <dbReference type="SAM" id="MobiDB-lite"/>
    </source>
</evidence>
<sequence length="663" mass="78748">MPYFWRYPAWRRRFTKAWRKPRRRFRKPRRRRTRRLIPRRRTYYTKRNYHRRVRRRRRLKKRKINLIQWQPENIRKTKIIGYQPLLACGNGKQCFNYNQHTLDICMRNESFGGGFSIVLFTLQYLYQQWILFNNIWTTGNNGFDLVRYTGVTFYFFRHPFASFVVNYVIAPPFTVNRETYTNCNPYRMLMQKHKILIPSLSRKPRGRPWVKRKIRVPKLLMNKWYFQADFCDTPLVMLKAAMIGLSTPYLKYSNDNNCVGLYCLNPDVFNSAGFKAASYQLKGNLNAYVKNKQKTETDENFTVKKLDTKFHYSADSMLYWRYLNGDIPVSFTTETTTKMSQTDFDKNVKPLTIEYRYQPNRDTGDGNVIFLESVVTPTIDIPSNKNYKYENLPLWILMFGWVDWCQKFFKGDNIHDNYCLCVRSKFLYPIDHQTPATTLLLPLSSYFMKGQNEYNYPLLNYELQHWYPSIRHQQTLINDFCMAAPYSSLPSGKSADLPIKYKFYLKWGGTVVHLQNVNDPENQPVYPMPTEELQRIQVKDPSTQDSQAEYHKWHYRRGSLTARAIKRALQDSETSSMSSTDSEAETTKRRRLGEPDISHPRSSISNKVQEVCEEATCQASETQEEKLLKHKLRNQRLQQLIIRSLISMEKKQQLMGLTTGHIE</sequence>
<accession>A0AAU7B8N9</accession>